<dbReference type="Proteomes" id="UP000016491">
    <property type="component" value="Unassembled WGS sequence"/>
</dbReference>
<dbReference type="PROSITE" id="PS51000">
    <property type="entry name" value="HTH_DEOR_2"/>
    <property type="match status" value="1"/>
</dbReference>
<dbReference type="InterPro" id="IPR036388">
    <property type="entry name" value="WH-like_DNA-bd_sf"/>
</dbReference>
<protein>
    <submittedName>
        <fullName evidence="5">Transcriptional regulator, DeoR family</fullName>
    </submittedName>
</protein>
<dbReference type="InterPro" id="IPR036390">
    <property type="entry name" value="WH_DNA-bd_sf"/>
</dbReference>
<reference evidence="5 6" key="1">
    <citation type="submission" date="2013-07" db="EMBL/GenBank/DDBJ databases">
        <authorList>
            <person name="Weinstock G."/>
            <person name="Sodergren E."/>
            <person name="Wylie T."/>
            <person name="Fulton L."/>
            <person name="Fulton R."/>
            <person name="Fronick C."/>
            <person name="O'Laughlin M."/>
            <person name="Godfrey J."/>
            <person name="Miner T."/>
            <person name="Herter B."/>
            <person name="Appelbaum E."/>
            <person name="Cordes M."/>
            <person name="Lek S."/>
            <person name="Wollam A."/>
            <person name="Pepin K.H."/>
            <person name="Palsikar V.B."/>
            <person name="Mitreva M."/>
            <person name="Wilson R.K."/>
        </authorList>
    </citation>
    <scope>NUCLEOTIDE SEQUENCE [LARGE SCALE GENOMIC DNA]</scope>
    <source>
        <strain evidence="5 6">ATCC 14940</strain>
    </source>
</reference>
<dbReference type="AlphaFoldDB" id="A0ABC9TTQ5"/>
<name>A0ABC9TTQ5_CLOSY</name>
<dbReference type="SUPFAM" id="SSF46785">
    <property type="entry name" value="Winged helix' DNA-binding domain"/>
    <property type="match status" value="1"/>
</dbReference>
<dbReference type="PROSITE" id="PS00894">
    <property type="entry name" value="HTH_DEOR_1"/>
    <property type="match status" value="1"/>
</dbReference>
<dbReference type="InterPro" id="IPR050313">
    <property type="entry name" value="Carb_Metab_HTH_regulators"/>
</dbReference>
<accession>A0ABC9TTQ5</accession>
<keyword evidence="2" id="KW-0238">DNA-binding</keyword>
<dbReference type="InterPro" id="IPR001034">
    <property type="entry name" value="DeoR_HTH"/>
</dbReference>
<dbReference type="Pfam" id="PF00455">
    <property type="entry name" value="DeoRC"/>
    <property type="match status" value="1"/>
</dbReference>
<dbReference type="PANTHER" id="PTHR30363:SF44">
    <property type="entry name" value="AGA OPERON TRANSCRIPTIONAL REPRESSOR-RELATED"/>
    <property type="match status" value="1"/>
</dbReference>
<dbReference type="Pfam" id="PF08220">
    <property type="entry name" value="HTH_DeoR"/>
    <property type="match status" value="1"/>
</dbReference>
<keyword evidence="3" id="KW-0804">Transcription</keyword>
<gene>
    <name evidence="5" type="ORF">CLOSYM_03741</name>
</gene>
<keyword evidence="1" id="KW-0805">Transcription regulation</keyword>
<dbReference type="GO" id="GO:0003677">
    <property type="term" value="F:DNA binding"/>
    <property type="evidence" value="ECO:0007669"/>
    <property type="project" value="UniProtKB-KW"/>
</dbReference>
<dbReference type="EMBL" id="AWSU01000302">
    <property type="protein sequence ID" value="ERI74695.1"/>
    <property type="molecule type" value="Genomic_DNA"/>
</dbReference>
<evidence type="ECO:0000256" key="1">
    <source>
        <dbReference type="ARBA" id="ARBA00023015"/>
    </source>
</evidence>
<comment type="caution">
    <text evidence="5">The sequence shown here is derived from an EMBL/GenBank/DDBJ whole genome shotgun (WGS) entry which is preliminary data.</text>
</comment>
<dbReference type="SMART" id="SM00420">
    <property type="entry name" value="HTH_DEOR"/>
    <property type="match status" value="1"/>
</dbReference>
<proteinExistence type="predicted"/>
<dbReference type="InterPro" id="IPR037171">
    <property type="entry name" value="NagB/RpiA_transferase-like"/>
</dbReference>
<evidence type="ECO:0000259" key="4">
    <source>
        <dbReference type="PROSITE" id="PS51000"/>
    </source>
</evidence>
<sequence>MQKIAICDNVYHRKEKIMTQFTTSIPAQRQQQISDYLKSKFSISIKEASELCNVSEATARRDLDDMAAAGLLERTHGGAVLHKGTGFEEYHDEKMKAMIPEKTRIAREAVKLIKDGDSIFLDSGTTTLLLGQQLEGIKKLTVVTNNLDIASTVKLDNSSTMIVTGGVRRDGYSVLIGDIAEELVRKLYVDIAFVGADAVNSKSGVYNSNFMEIGIKKSMIASGKRTVLLADHSKFKQKALAKICDIEEFDTIITDSGIEKETREYLDKKIPHLIVV</sequence>
<dbReference type="SUPFAM" id="SSF100950">
    <property type="entry name" value="NagB/RpiA/CoA transferase-like"/>
    <property type="match status" value="1"/>
</dbReference>
<evidence type="ECO:0000313" key="6">
    <source>
        <dbReference type="Proteomes" id="UP000016491"/>
    </source>
</evidence>
<dbReference type="SMART" id="SM01134">
    <property type="entry name" value="DeoRC"/>
    <property type="match status" value="1"/>
</dbReference>
<dbReference type="Gene3D" id="1.10.10.10">
    <property type="entry name" value="Winged helix-like DNA-binding domain superfamily/Winged helix DNA-binding domain"/>
    <property type="match status" value="1"/>
</dbReference>
<evidence type="ECO:0000256" key="2">
    <source>
        <dbReference type="ARBA" id="ARBA00023125"/>
    </source>
</evidence>
<evidence type="ECO:0000313" key="5">
    <source>
        <dbReference type="EMBL" id="ERI74695.1"/>
    </source>
</evidence>
<feature type="domain" description="HTH deoR-type" evidence="4">
    <location>
        <begin position="26"/>
        <end position="81"/>
    </location>
</feature>
<dbReference type="Gene3D" id="3.40.50.1360">
    <property type="match status" value="1"/>
</dbReference>
<evidence type="ECO:0000256" key="3">
    <source>
        <dbReference type="ARBA" id="ARBA00023163"/>
    </source>
</evidence>
<organism evidence="5 6">
    <name type="scientific">[Clostridium] symbiosum ATCC 14940</name>
    <dbReference type="NCBI Taxonomy" id="411472"/>
    <lineage>
        <taxon>Bacteria</taxon>
        <taxon>Bacillati</taxon>
        <taxon>Bacillota</taxon>
        <taxon>Clostridia</taxon>
        <taxon>Lachnospirales</taxon>
        <taxon>Lachnospiraceae</taxon>
        <taxon>Otoolea</taxon>
    </lineage>
</organism>
<dbReference type="PRINTS" id="PR00037">
    <property type="entry name" value="HTHLACR"/>
</dbReference>
<dbReference type="InterPro" id="IPR014036">
    <property type="entry name" value="DeoR-like_C"/>
</dbReference>
<dbReference type="InterPro" id="IPR018356">
    <property type="entry name" value="Tscrpt_reg_HTH_DeoR_CS"/>
</dbReference>
<dbReference type="PANTHER" id="PTHR30363">
    <property type="entry name" value="HTH-TYPE TRANSCRIPTIONAL REGULATOR SRLR-RELATED"/>
    <property type="match status" value="1"/>
</dbReference>